<dbReference type="GO" id="GO:0005975">
    <property type="term" value="P:carbohydrate metabolic process"/>
    <property type="evidence" value="ECO:0007669"/>
    <property type="project" value="InterPro"/>
</dbReference>
<comment type="caution">
    <text evidence="2">The sequence shown here is derived from an EMBL/GenBank/DDBJ whole genome shotgun (WGS) entry which is preliminary data.</text>
</comment>
<name>A0A4Q2A8Y5_9BURK</name>
<dbReference type="OrthoDB" id="9025980at2"/>
<dbReference type="EMBL" id="QWEX01000003">
    <property type="protein sequence ID" value="RXV65739.1"/>
    <property type="molecule type" value="Genomic_DNA"/>
</dbReference>
<dbReference type="SUPFAM" id="SSF48208">
    <property type="entry name" value="Six-hairpin glycosidases"/>
    <property type="match status" value="1"/>
</dbReference>
<protein>
    <submittedName>
        <fullName evidence="2">Uncharacterized protein</fullName>
    </submittedName>
</protein>
<dbReference type="RefSeq" id="WP_129518170.1">
    <property type="nucleotide sequence ID" value="NZ_QWEX01000003.1"/>
</dbReference>
<sequence length="623" mass="67009">MDVRSTGRAGARMNLKRFASGPGADGGTAPHRLRVLAAVAASVFLFGCNGQSDNPVARSVAALNAAVAVDNGELTAHASSSDSANSAAALATAFNQAVVEARKLNFVADNWSFFSTPQPAGLGWPSASSDVRCPSSAQDLQPGYLAGLQNRCAYYSRDYVHQATGAYYLGFYEQNYQMADHFVKLMHDNGGAMAPYWAIGANGTVYEQNDESPAPFEIGENIARMYRLTADSRYLGADFTNYTNNLNNGFTNVSNNSYVNAEGFRMARAQTNGEAATYNEFVYDRGNNLPSNLVILLGGDMAASEIAYYREISAYPSLLAQGDATNVTTRFGTLSTSFNGDWYLPAVQHFSVGLVGTTSTTYNASNYQSLQYYDYYAQEPNLFPLYKGVITDAGKLTNQANYVDTQSEALYQAHGLSYPGIESHTYLPTAFYNANQPDTAWKWLTRLASWESGAGVTGYPEVAFAMISDVITKVLGLDFDAPNKKLVTLARLPSSFQAGNSVAVNNIPLYFHDAGNTITVKAGIAQTMTANGTIETDFTYDSDPVAQPVSGFHWLVKFPSKGSNTQCKVVQTWSNGTQSTGYYALTSDSNGVPTCGGSDGSGIWMSTGDPNWSVTKMAVTLSS</sequence>
<organism evidence="2 3">
    <name type="scientific">Burkholderia stabilis</name>
    <dbReference type="NCBI Taxonomy" id="95485"/>
    <lineage>
        <taxon>Bacteria</taxon>
        <taxon>Pseudomonadati</taxon>
        <taxon>Pseudomonadota</taxon>
        <taxon>Betaproteobacteria</taxon>
        <taxon>Burkholderiales</taxon>
        <taxon>Burkholderiaceae</taxon>
        <taxon>Burkholderia</taxon>
        <taxon>Burkholderia cepacia complex</taxon>
    </lineage>
</organism>
<gene>
    <name evidence="2" type="ORF">D1006_37605</name>
</gene>
<accession>A0A4Q2A8Y5</accession>
<dbReference type="InterPro" id="IPR008928">
    <property type="entry name" value="6-hairpin_glycosidase_sf"/>
</dbReference>
<proteinExistence type="predicted"/>
<dbReference type="AlphaFoldDB" id="A0A4Q2A8Y5"/>
<evidence type="ECO:0000313" key="3">
    <source>
        <dbReference type="Proteomes" id="UP000289650"/>
    </source>
</evidence>
<feature type="region of interest" description="Disordered" evidence="1">
    <location>
        <begin position="1"/>
        <end position="26"/>
    </location>
</feature>
<reference evidence="2 3" key="1">
    <citation type="submission" date="2018-08" db="EMBL/GenBank/DDBJ databases">
        <title>Mountain-cultivated ginseng endophyte, Burkholderia stabilis and its activity against ginseng root rot disease.</title>
        <authorList>
            <person name="Tapan Kumar M."/>
            <person name="Bae H."/>
            <person name="Shanmugam G."/>
            <person name="Jeon J."/>
        </authorList>
    </citation>
    <scope>NUCLEOTIDE SEQUENCE [LARGE SCALE GENOMIC DNA]</scope>
    <source>
        <strain evidence="2 3">EB159</strain>
    </source>
</reference>
<dbReference type="Proteomes" id="UP000289650">
    <property type="component" value="Unassembled WGS sequence"/>
</dbReference>
<evidence type="ECO:0000256" key="1">
    <source>
        <dbReference type="SAM" id="MobiDB-lite"/>
    </source>
</evidence>
<evidence type="ECO:0000313" key="2">
    <source>
        <dbReference type="EMBL" id="RXV65739.1"/>
    </source>
</evidence>